<name>A0A165X5I2_9AGAM</name>
<evidence type="ECO:0000256" key="1">
    <source>
        <dbReference type="SAM" id="MobiDB-lite"/>
    </source>
</evidence>
<keyword evidence="3" id="KW-1185">Reference proteome</keyword>
<reference evidence="2 3" key="1">
    <citation type="journal article" date="2016" name="Mol. Biol. Evol.">
        <title>Comparative Genomics of Early-Diverging Mushroom-Forming Fungi Provides Insights into the Origins of Lignocellulose Decay Capabilities.</title>
        <authorList>
            <person name="Nagy L.G."/>
            <person name="Riley R."/>
            <person name="Tritt A."/>
            <person name="Adam C."/>
            <person name="Daum C."/>
            <person name="Floudas D."/>
            <person name="Sun H."/>
            <person name="Yadav J.S."/>
            <person name="Pangilinan J."/>
            <person name="Larsson K.H."/>
            <person name="Matsuura K."/>
            <person name="Barry K."/>
            <person name="Labutti K."/>
            <person name="Kuo R."/>
            <person name="Ohm R.A."/>
            <person name="Bhattacharya S.S."/>
            <person name="Shirouzu T."/>
            <person name="Yoshinaga Y."/>
            <person name="Martin F.M."/>
            <person name="Grigoriev I.V."/>
            <person name="Hibbett D.S."/>
        </authorList>
    </citation>
    <scope>NUCLEOTIDE SEQUENCE [LARGE SCALE GENOMIC DNA]</scope>
    <source>
        <strain evidence="2 3">CBS 109695</strain>
    </source>
</reference>
<dbReference type="OrthoDB" id="3259884at2759"/>
<gene>
    <name evidence="2" type="ORF">FIBSPDRAFT_964964</name>
</gene>
<evidence type="ECO:0000313" key="3">
    <source>
        <dbReference type="Proteomes" id="UP000076532"/>
    </source>
</evidence>
<proteinExistence type="predicted"/>
<sequence>MVTSILTDIPSKIKIIFDMKEVQQNCPVTQTIRDREDEDSELEDDETTFVQGEVTDQERELTRLRLKLEKAYGDPNDNTKTFIYANGTQLPLTPGMINEWTRALYDGETTIKQPPHSPTFDPSKRAPSLLPGGRGVSTSSSGSSDLAAVATMAILSTLSHNTGSSLPANPLPTALPMQALPVITTPTTLKRFLAHCQTDLGILDAPNYRSPL</sequence>
<accession>A0A165X5I2</accession>
<dbReference type="EMBL" id="KV417727">
    <property type="protein sequence ID" value="KZP08225.1"/>
    <property type="molecule type" value="Genomic_DNA"/>
</dbReference>
<dbReference type="AlphaFoldDB" id="A0A165X5I2"/>
<evidence type="ECO:0000313" key="2">
    <source>
        <dbReference type="EMBL" id="KZP08225.1"/>
    </source>
</evidence>
<protein>
    <submittedName>
        <fullName evidence="2">Uncharacterized protein</fullName>
    </submittedName>
</protein>
<dbReference type="Proteomes" id="UP000076532">
    <property type="component" value="Unassembled WGS sequence"/>
</dbReference>
<feature type="region of interest" description="Disordered" evidence="1">
    <location>
        <begin position="113"/>
        <end position="143"/>
    </location>
</feature>
<organism evidence="2 3">
    <name type="scientific">Athelia psychrophila</name>
    <dbReference type="NCBI Taxonomy" id="1759441"/>
    <lineage>
        <taxon>Eukaryota</taxon>
        <taxon>Fungi</taxon>
        <taxon>Dikarya</taxon>
        <taxon>Basidiomycota</taxon>
        <taxon>Agaricomycotina</taxon>
        <taxon>Agaricomycetes</taxon>
        <taxon>Agaricomycetidae</taxon>
        <taxon>Atheliales</taxon>
        <taxon>Atheliaceae</taxon>
        <taxon>Athelia</taxon>
    </lineage>
</organism>